<dbReference type="Proteomes" id="UP000887576">
    <property type="component" value="Unplaced"/>
</dbReference>
<organism evidence="1 2">
    <name type="scientific">Panagrolaimus sp. JU765</name>
    <dbReference type="NCBI Taxonomy" id="591449"/>
    <lineage>
        <taxon>Eukaryota</taxon>
        <taxon>Metazoa</taxon>
        <taxon>Ecdysozoa</taxon>
        <taxon>Nematoda</taxon>
        <taxon>Chromadorea</taxon>
        <taxon>Rhabditida</taxon>
        <taxon>Tylenchina</taxon>
        <taxon>Panagrolaimomorpha</taxon>
        <taxon>Panagrolaimoidea</taxon>
        <taxon>Panagrolaimidae</taxon>
        <taxon>Panagrolaimus</taxon>
    </lineage>
</organism>
<reference evidence="2" key="1">
    <citation type="submission" date="2022-11" db="UniProtKB">
        <authorList>
            <consortium name="WormBaseParasite"/>
        </authorList>
    </citation>
    <scope>IDENTIFICATION</scope>
</reference>
<proteinExistence type="predicted"/>
<evidence type="ECO:0000313" key="1">
    <source>
        <dbReference type="Proteomes" id="UP000887576"/>
    </source>
</evidence>
<name>A0AC34QAK1_9BILA</name>
<sequence length="127" mass="14477">MMFLRVKKSVLKSTGKLPNPNLETPVVKRIQMLGQLHDLAESIIQMLGQLHDLAESIVKDVKSINKLFDQDDGPLKNSLECFAVSLKLLGISVKQSHPEYMTFLEKQSDLYNELGHLQRKLQYDLNV</sequence>
<dbReference type="WBParaSite" id="JU765_v2.g14481.t1">
    <property type="protein sequence ID" value="JU765_v2.g14481.t1"/>
    <property type="gene ID" value="JU765_v2.g14481"/>
</dbReference>
<evidence type="ECO:0000313" key="2">
    <source>
        <dbReference type="WBParaSite" id="JU765_v2.g14481.t1"/>
    </source>
</evidence>
<accession>A0AC34QAK1</accession>
<protein>
    <submittedName>
        <fullName evidence="2">Uncharacterized protein</fullName>
    </submittedName>
</protein>